<accession>A0A158B4M0</accession>
<evidence type="ECO:0000313" key="2">
    <source>
        <dbReference type="Proteomes" id="UP000054624"/>
    </source>
</evidence>
<evidence type="ECO:0000313" key="1">
    <source>
        <dbReference type="EMBL" id="SAK65078.1"/>
    </source>
</evidence>
<organism evidence="1 2">
    <name type="scientific">Caballeronia temeraria</name>
    <dbReference type="NCBI Taxonomy" id="1777137"/>
    <lineage>
        <taxon>Bacteria</taxon>
        <taxon>Pseudomonadati</taxon>
        <taxon>Pseudomonadota</taxon>
        <taxon>Betaproteobacteria</taxon>
        <taxon>Burkholderiales</taxon>
        <taxon>Burkholderiaceae</taxon>
        <taxon>Caballeronia</taxon>
    </lineage>
</organism>
<reference evidence="2" key="1">
    <citation type="submission" date="2016-01" db="EMBL/GenBank/DDBJ databases">
        <authorList>
            <person name="Peeters Charlotte."/>
        </authorList>
    </citation>
    <scope>NUCLEOTIDE SEQUENCE [LARGE SCALE GENOMIC DNA]</scope>
</reference>
<gene>
    <name evidence="1" type="ORF">AWB76_03606</name>
</gene>
<sequence>MRMLLVSGALSAALLAGCVGTPSLDGSMGAPSFGALQDMCGSTPVDYGADAQSVYSAFYDAYVAERRGGLSKERFCAFQAGIAQRYGAYRANPGPEAQAAWANFFLDQRAQALSWRAAVDPTLRAG</sequence>
<proteinExistence type="predicted"/>
<keyword evidence="2" id="KW-1185">Reference proteome</keyword>
<dbReference type="RefSeq" id="WP_061161427.1">
    <property type="nucleotide sequence ID" value="NZ_FCOI02000011.1"/>
</dbReference>
<evidence type="ECO:0008006" key="3">
    <source>
        <dbReference type="Google" id="ProtNLM"/>
    </source>
</evidence>
<name>A0A158B4M0_9BURK</name>
<dbReference type="PROSITE" id="PS51257">
    <property type="entry name" value="PROKAR_LIPOPROTEIN"/>
    <property type="match status" value="1"/>
</dbReference>
<protein>
    <recommendedName>
        <fullName evidence="3">Lipoprotein</fullName>
    </recommendedName>
</protein>
<dbReference type="Proteomes" id="UP000054624">
    <property type="component" value="Unassembled WGS sequence"/>
</dbReference>
<dbReference type="EMBL" id="FCOI02000011">
    <property type="protein sequence ID" value="SAK65078.1"/>
    <property type="molecule type" value="Genomic_DNA"/>
</dbReference>
<dbReference type="OrthoDB" id="9006353at2"/>
<dbReference type="AlphaFoldDB" id="A0A158B4M0"/>